<feature type="transmembrane region" description="Helical" evidence="3">
    <location>
        <begin position="46"/>
        <end position="62"/>
    </location>
</feature>
<feature type="transmembrane region" description="Helical" evidence="3">
    <location>
        <begin position="332"/>
        <end position="353"/>
    </location>
</feature>
<dbReference type="InterPro" id="IPR000462">
    <property type="entry name" value="CDP-OH_P_trans"/>
</dbReference>
<evidence type="ECO:0000256" key="1">
    <source>
        <dbReference type="ARBA" id="ARBA00022679"/>
    </source>
</evidence>
<dbReference type="RefSeq" id="WP_256604288.1">
    <property type="nucleotide sequence ID" value="NZ_JANIBJ010000051.1"/>
</dbReference>
<dbReference type="Gene3D" id="1.20.120.1760">
    <property type="match status" value="1"/>
</dbReference>
<evidence type="ECO:0000313" key="5">
    <source>
        <dbReference type="Proteomes" id="UP001524499"/>
    </source>
</evidence>
<dbReference type="PROSITE" id="PS00379">
    <property type="entry name" value="CDP_ALCOHOL_P_TRANSF"/>
    <property type="match status" value="1"/>
</dbReference>
<feature type="transmembrane region" description="Helical" evidence="3">
    <location>
        <begin position="93"/>
        <end position="120"/>
    </location>
</feature>
<feature type="transmembrane region" description="Helical" evidence="3">
    <location>
        <begin position="231"/>
        <end position="252"/>
    </location>
</feature>
<dbReference type="EMBL" id="JANIBJ010000051">
    <property type="protein sequence ID" value="MCQ8106210.1"/>
    <property type="molecule type" value="Genomic_DNA"/>
</dbReference>
<keyword evidence="1 2" id="KW-0808">Transferase</keyword>
<comment type="similarity">
    <text evidence="2">Belongs to the CDP-alcohol phosphatidyltransferase class-I family.</text>
</comment>
<dbReference type="Proteomes" id="UP001524499">
    <property type="component" value="Unassembled WGS sequence"/>
</dbReference>
<dbReference type="InterPro" id="IPR043130">
    <property type="entry name" value="CDP-OH_PTrfase_TM_dom"/>
</dbReference>
<protein>
    <submittedName>
        <fullName evidence="4">CDP-alcohol phosphatidyltransferase family protein</fullName>
    </submittedName>
</protein>
<proteinExistence type="inferred from homology"/>
<feature type="transmembrane region" description="Helical" evidence="3">
    <location>
        <begin position="16"/>
        <end position="34"/>
    </location>
</feature>
<reference evidence="4 5" key="1">
    <citation type="submission" date="2022-07" db="EMBL/GenBank/DDBJ databases">
        <title>Methylomonas rivi sp. nov., Methylomonas rosea sp. nov., Methylomonas aureus sp. nov. and Methylomonas subterranea sp. nov., four novel methanotrophs isolated from a freshwater creek and the deep terrestrial subsurface.</title>
        <authorList>
            <person name="Abin C."/>
            <person name="Sankaranarayanan K."/>
            <person name="Garner C."/>
            <person name="Sindelar R."/>
            <person name="Kotary K."/>
            <person name="Garner R."/>
            <person name="Barclay S."/>
            <person name="Lawson P."/>
            <person name="Krumholz L."/>
        </authorList>
    </citation>
    <scope>NUCLEOTIDE SEQUENCE [LARGE SCALE GENOMIC DNA]</scope>
    <source>
        <strain evidence="4 5">SURF-2</strain>
    </source>
</reference>
<keyword evidence="5" id="KW-1185">Reference proteome</keyword>
<feature type="transmembrane region" description="Helical" evidence="3">
    <location>
        <begin position="293"/>
        <end position="320"/>
    </location>
</feature>
<dbReference type="Pfam" id="PF01066">
    <property type="entry name" value="CDP-OH_P_transf"/>
    <property type="match status" value="1"/>
</dbReference>
<keyword evidence="3" id="KW-0812">Transmembrane</keyword>
<organism evidence="4 5">
    <name type="scientific">Methylomonas subterranea</name>
    <dbReference type="NCBI Taxonomy" id="2952225"/>
    <lineage>
        <taxon>Bacteria</taxon>
        <taxon>Pseudomonadati</taxon>
        <taxon>Pseudomonadota</taxon>
        <taxon>Gammaproteobacteria</taxon>
        <taxon>Methylococcales</taxon>
        <taxon>Methylococcaceae</taxon>
        <taxon>Methylomonas</taxon>
    </lineage>
</organism>
<evidence type="ECO:0000256" key="2">
    <source>
        <dbReference type="RuleBase" id="RU003750"/>
    </source>
</evidence>
<sequence length="367" mass="40238">MPSNQDIALRSLKQELQILTSIGTVFLLLGFSIATCKADWLTAGQWLLQAGLLWGFVCRFAGKRLSQNRAAADTPLYNSLGWGNRLTLLRGGLIALTGGFLFIDLPVWPPALLYALAALLDRADGYAARRGKQVSLLGNELDISFDALGLVVAPLLAIGQGKLHASYLLLSAAYYVYQWALLRRRTRGLPIYAPPPNSLRRALAGFQMAFIAVALLPFSDPAFTRIAGTAFMLPVLFGFVMDWLVICGSMRLQTYNNCGLYSERLLQPGLRIILAILLLLTDSEHPWLSTGQPWLLAGMTGLILLGIAGRLGALILLFLLDQYFHASTIPASVIVLVFASSWLLLLGTGRFSLQPWGEDWIQRYDGA</sequence>
<name>A0ABT1TL53_9GAMM</name>
<comment type="caution">
    <text evidence="4">The sequence shown here is derived from an EMBL/GenBank/DDBJ whole genome shotgun (WGS) entry which is preliminary data.</text>
</comment>
<evidence type="ECO:0000256" key="3">
    <source>
        <dbReference type="SAM" id="Phobius"/>
    </source>
</evidence>
<accession>A0ABT1TL53</accession>
<keyword evidence="3" id="KW-0472">Membrane</keyword>
<feature type="transmembrane region" description="Helical" evidence="3">
    <location>
        <begin position="165"/>
        <end position="182"/>
    </location>
</feature>
<feature type="transmembrane region" description="Helical" evidence="3">
    <location>
        <begin position="202"/>
        <end position="219"/>
    </location>
</feature>
<dbReference type="InterPro" id="IPR048254">
    <property type="entry name" value="CDP_ALCOHOL_P_TRANSF_CS"/>
</dbReference>
<keyword evidence="3" id="KW-1133">Transmembrane helix</keyword>
<feature type="transmembrane region" description="Helical" evidence="3">
    <location>
        <begin position="264"/>
        <end position="281"/>
    </location>
</feature>
<gene>
    <name evidence="4" type="ORF">NP590_19030</name>
</gene>
<evidence type="ECO:0000313" key="4">
    <source>
        <dbReference type="EMBL" id="MCQ8106210.1"/>
    </source>
</evidence>